<gene>
    <name evidence="2" type="ORF">Tco_0627074</name>
</gene>
<protein>
    <submittedName>
        <fullName evidence="2">Uncharacterized protein</fullName>
    </submittedName>
</protein>
<evidence type="ECO:0000256" key="1">
    <source>
        <dbReference type="SAM" id="MobiDB-lite"/>
    </source>
</evidence>
<proteinExistence type="predicted"/>
<dbReference type="EMBL" id="BQNB010008745">
    <property type="protein sequence ID" value="GJS53712.1"/>
    <property type="molecule type" value="Genomic_DNA"/>
</dbReference>
<accession>A0ABQ4WLH0</accession>
<comment type="caution">
    <text evidence="2">The sequence shown here is derived from an EMBL/GenBank/DDBJ whole genome shotgun (WGS) entry which is preliminary data.</text>
</comment>
<keyword evidence="3" id="KW-1185">Reference proteome</keyword>
<dbReference type="Proteomes" id="UP001151760">
    <property type="component" value="Unassembled WGS sequence"/>
</dbReference>
<reference evidence="2" key="1">
    <citation type="journal article" date="2022" name="Int. J. Mol. Sci.">
        <title>Draft Genome of Tanacetum Coccineum: Genomic Comparison of Closely Related Tanacetum-Family Plants.</title>
        <authorList>
            <person name="Yamashiro T."/>
            <person name="Shiraishi A."/>
            <person name="Nakayama K."/>
            <person name="Satake H."/>
        </authorList>
    </citation>
    <scope>NUCLEOTIDE SEQUENCE</scope>
</reference>
<feature type="compositionally biased region" description="Acidic residues" evidence="1">
    <location>
        <begin position="39"/>
        <end position="77"/>
    </location>
</feature>
<feature type="region of interest" description="Disordered" evidence="1">
    <location>
        <begin position="21"/>
        <end position="77"/>
    </location>
</feature>
<reference evidence="2" key="2">
    <citation type="submission" date="2022-01" db="EMBL/GenBank/DDBJ databases">
        <authorList>
            <person name="Yamashiro T."/>
            <person name="Shiraishi A."/>
            <person name="Satake H."/>
            <person name="Nakayama K."/>
        </authorList>
    </citation>
    <scope>NUCLEOTIDE SEQUENCE</scope>
</reference>
<sequence>MGCQTSGSRVDWTPVMLRALPAAASPTGDSPGYVPESDFKEDLEEDNDEDPADYPADGGDDGDDEDESSDDDEVDAC</sequence>
<evidence type="ECO:0000313" key="2">
    <source>
        <dbReference type="EMBL" id="GJS53712.1"/>
    </source>
</evidence>
<evidence type="ECO:0000313" key="3">
    <source>
        <dbReference type="Proteomes" id="UP001151760"/>
    </source>
</evidence>
<name>A0ABQ4WLH0_9ASTR</name>
<organism evidence="2 3">
    <name type="scientific">Tanacetum coccineum</name>
    <dbReference type="NCBI Taxonomy" id="301880"/>
    <lineage>
        <taxon>Eukaryota</taxon>
        <taxon>Viridiplantae</taxon>
        <taxon>Streptophyta</taxon>
        <taxon>Embryophyta</taxon>
        <taxon>Tracheophyta</taxon>
        <taxon>Spermatophyta</taxon>
        <taxon>Magnoliopsida</taxon>
        <taxon>eudicotyledons</taxon>
        <taxon>Gunneridae</taxon>
        <taxon>Pentapetalae</taxon>
        <taxon>asterids</taxon>
        <taxon>campanulids</taxon>
        <taxon>Asterales</taxon>
        <taxon>Asteraceae</taxon>
        <taxon>Asteroideae</taxon>
        <taxon>Anthemideae</taxon>
        <taxon>Anthemidinae</taxon>
        <taxon>Tanacetum</taxon>
    </lineage>
</organism>